<dbReference type="InterPro" id="IPR003029">
    <property type="entry name" value="S1_domain"/>
</dbReference>
<keyword evidence="1 7" id="KW-0806">Transcription termination</keyword>
<dbReference type="SUPFAM" id="SSF54814">
    <property type="entry name" value="Prokaryotic type KH domain (KH-domain type II)"/>
    <property type="match status" value="2"/>
</dbReference>
<dbReference type="SUPFAM" id="SSF50249">
    <property type="entry name" value="Nucleic acid-binding proteins"/>
    <property type="match status" value="1"/>
</dbReference>
<gene>
    <name evidence="7" type="primary">nusA</name>
    <name evidence="10" type="ORF">C7957_11124</name>
</gene>
<evidence type="ECO:0000256" key="6">
    <source>
        <dbReference type="ARBA" id="ARBA00023163"/>
    </source>
</evidence>
<dbReference type="InterPro" id="IPR015946">
    <property type="entry name" value="KH_dom-like_a/b"/>
</dbReference>
<dbReference type="Pfam" id="PF08529">
    <property type="entry name" value="NusA_N"/>
    <property type="match status" value="1"/>
</dbReference>
<keyword evidence="5 7" id="KW-0805">Transcription regulation</keyword>
<name>A0A4R6S387_9FIRM</name>
<dbReference type="Gene3D" id="3.30.1480.10">
    <property type="entry name" value="NusA, N-terminal domain"/>
    <property type="match status" value="1"/>
</dbReference>
<dbReference type="SMART" id="SM00322">
    <property type="entry name" value="KH"/>
    <property type="match status" value="2"/>
</dbReference>
<comment type="similarity">
    <text evidence="7">Belongs to the NusA family.</text>
</comment>
<dbReference type="GO" id="GO:0031564">
    <property type="term" value="P:transcription antitermination"/>
    <property type="evidence" value="ECO:0007669"/>
    <property type="project" value="UniProtKB-UniRule"/>
</dbReference>
<feature type="compositionally biased region" description="Acidic residues" evidence="8">
    <location>
        <begin position="389"/>
        <end position="407"/>
    </location>
</feature>
<dbReference type="NCBIfam" id="TIGR01953">
    <property type="entry name" value="NusA"/>
    <property type="match status" value="1"/>
</dbReference>
<keyword evidence="4 7" id="KW-0694">RNA-binding</keyword>
<evidence type="ECO:0000256" key="7">
    <source>
        <dbReference type="HAMAP-Rule" id="MF_00945"/>
    </source>
</evidence>
<evidence type="ECO:0000256" key="3">
    <source>
        <dbReference type="ARBA" id="ARBA00022814"/>
    </source>
</evidence>
<dbReference type="GO" id="GO:0005829">
    <property type="term" value="C:cytosol"/>
    <property type="evidence" value="ECO:0007669"/>
    <property type="project" value="TreeGrafter"/>
</dbReference>
<comment type="caution">
    <text evidence="10">The sequence shown here is derived from an EMBL/GenBank/DDBJ whole genome shotgun (WGS) entry which is preliminary data.</text>
</comment>
<dbReference type="PROSITE" id="PS50084">
    <property type="entry name" value="KH_TYPE_1"/>
    <property type="match status" value="1"/>
</dbReference>
<dbReference type="Pfam" id="PF13184">
    <property type="entry name" value="KH_NusA_1st"/>
    <property type="match status" value="1"/>
</dbReference>
<feature type="compositionally biased region" description="Acidic residues" evidence="8">
    <location>
        <begin position="362"/>
        <end position="372"/>
    </location>
</feature>
<dbReference type="AlphaFoldDB" id="A0A4R6S387"/>
<evidence type="ECO:0000256" key="2">
    <source>
        <dbReference type="ARBA" id="ARBA00022490"/>
    </source>
</evidence>
<accession>A0A4R6S387</accession>
<evidence type="ECO:0000313" key="10">
    <source>
        <dbReference type="EMBL" id="TDP94139.1"/>
    </source>
</evidence>
<evidence type="ECO:0000256" key="8">
    <source>
        <dbReference type="SAM" id="MobiDB-lite"/>
    </source>
</evidence>
<keyword evidence="2 7" id="KW-0963">Cytoplasm</keyword>
<dbReference type="InterPro" id="IPR025249">
    <property type="entry name" value="TF_NusA_KH_1st"/>
</dbReference>
<dbReference type="GO" id="GO:0006353">
    <property type="term" value="P:DNA-templated transcription termination"/>
    <property type="evidence" value="ECO:0007669"/>
    <property type="project" value="UniProtKB-UniRule"/>
</dbReference>
<evidence type="ECO:0000256" key="4">
    <source>
        <dbReference type="ARBA" id="ARBA00022884"/>
    </source>
</evidence>
<evidence type="ECO:0000259" key="9">
    <source>
        <dbReference type="PROSITE" id="PS50126"/>
    </source>
</evidence>
<dbReference type="InterPro" id="IPR010213">
    <property type="entry name" value="TF_NusA"/>
</dbReference>
<comment type="subcellular location">
    <subcellularLocation>
        <location evidence="7">Cytoplasm</location>
    </subcellularLocation>
</comment>
<evidence type="ECO:0000256" key="1">
    <source>
        <dbReference type="ARBA" id="ARBA00022472"/>
    </source>
</evidence>
<dbReference type="InterPro" id="IPR058582">
    <property type="entry name" value="KH_NusA_2nd"/>
</dbReference>
<dbReference type="Pfam" id="PF00575">
    <property type="entry name" value="S1"/>
    <property type="match status" value="1"/>
</dbReference>
<dbReference type="Gene3D" id="3.30.300.20">
    <property type="match status" value="2"/>
</dbReference>
<dbReference type="PROSITE" id="PS50126">
    <property type="entry name" value="S1"/>
    <property type="match status" value="1"/>
</dbReference>
<dbReference type="GO" id="GO:0003723">
    <property type="term" value="F:RNA binding"/>
    <property type="evidence" value="ECO:0007669"/>
    <property type="project" value="UniProtKB-UniRule"/>
</dbReference>
<proteinExistence type="inferred from homology"/>
<dbReference type="CDD" id="cd22529">
    <property type="entry name" value="KH-II_NusA_rpt2"/>
    <property type="match status" value="1"/>
</dbReference>
<evidence type="ECO:0000256" key="5">
    <source>
        <dbReference type="ARBA" id="ARBA00023015"/>
    </source>
</evidence>
<dbReference type="InterPro" id="IPR036555">
    <property type="entry name" value="NusA_N_sf"/>
</dbReference>
<comment type="subunit">
    <text evidence="7">Monomer. Binds directly to the core enzyme of the DNA-dependent RNA polymerase and to nascent RNA.</text>
</comment>
<sequence length="407" mass="45292">MNVEFIQALDDIEKDKGISKDVLLEAIETALVSAYKKDFGSKDNVRIEISAEAGEVKVYSRKEVVEEVENKNSEISLTEAENIDSKYDIGDIVEIEVTPANFGRIAAQTAKQVVMQRIREAERDVIFDQYKEKEDDLITGTIQRFHNDNILIDMGKTEALLPPSEQIAGERYEIGERIKLYVVEVSTTNKGPRILVSRTHPGLLKRLFEIEVPEIFQGLVEIKAVAREAGQRSKMAVSSADSQVDPVGACVGPKGMRVQAVVDQLNNEKIDIVKWDDNPEVFVANALNPAEVVSVNINKSDKIAEVVVPDFQLSLAIGKEGQNARLAAKLTGWKVDIKKESEVEAEPENIEEIEQSAAELAESLDEFEETEKDTELDKTETVTEKTAEEAESDNQAEDDAEELEKLD</sequence>
<feature type="region of interest" description="Disordered" evidence="8">
    <location>
        <begin position="362"/>
        <end position="407"/>
    </location>
</feature>
<dbReference type="HAMAP" id="MF_00945_B">
    <property type="entry name" value="NusA_B"/>
    <property type="match status" value="1"/>
</dbReference>
<evidence type="ECO:0000313" key="11">
    <source>
        <dbReference type="Proteomes" id="UP000295176"/>
    </source>
</evidence>
<dbReference type="InterPro" id="IPR012340">
    <property type="entry name" value="NA-bd_OB-fold"/>
</dbReference>
<dbReference type="InterPro" id="IPR030842">
    <property type="entry name" value="TF_NusA_bacterial"/>
</dbReference>
<keyword evidence="3 7" id="KW-0889">Transcription antitermination</keyword>
<dbReference type="FunFam" id="3.30.300.20:FF:000005">
    <property type="entry name" value="Transcription termination/antitermination protein NusA"/>
    <property type="match status" value="1"/>
</dbReference>
<dbReference type="InterPro" id="IPR004087">
    <property type="entry name" value="KH_dom"/>
</dbReference>
<feature type="compositionally biased region" description="Basic and acidic residues" evidence="8">
    <location>
        <begin position="373"/>
        <end position="388"/>
    </location>
</feature>
<dbReference type="PANTHER" id="PTHR22648:SF0">
    <property type="entry name" value="TRANSCRIPTION TERMINATION_ANTITERMINATION PROTEIN NUSA"/>
    <property type="match status" value="1"/>
</dbReference>
<dbReference type="SMART" id="SM00316">
    <property type="entry name" value="S1"/>
    <property type="match status" value="1"/>
</dbReference>
<feature type="domain" description="S1 motif" evidence="9">
    <location>
        <begin position="135"/>
        <end position="199"/>
    </location>
</feature>
<dbReference type="GO" id="GO:0003700">
    <property type="term" value="F:DNA-binding transcription factor activity"/>
    <property type="evidence" value="ECO:0007669"/>
    <property type="project" value="InterPro"/>
</dbReference>
<dbReference type="Proteomes" id="UP000295176">
    <property type="component" value="Unassembled WGS sequence"/>
</dbReference>
<dbReference type="Pfam" id="PF26594">
    <property type="entry name" value="KH_NusA_2nd"/>
    <property type="match status" value="1"/>
</dbReference>
<dbReference type="Gene3D" id="2.40.50.140">
    <property type="entry name" value="Nucleic acid-binding proteins"/>
    <property type="match status" value="1"/>
</dbReference>
<organism evidence="10 11">
    <name type="scientific">Halanaerobium saccharolyticum</name>
    <dbReference type="NCBI Taxonomy" id="43595"/>
    <lineage>
        <taxon>Bacteria</taxon>
        <taxon>Bacillati</taxon>
        <taxon>Bacillota</taxon>
        <taxon>Clostridia</taxon>
        <taxon>Halanaerobiales</taxon>
        <taxon>Halanaerobiaceae</taxon>
        <taxon>Halanaerobium</taxon>
    </lineage>
</organism>
<dbReference type="CDD" id="cd02134">
    <property type="entry name" value="KH-II_NusA_rpt1"/>
    <property type="match status" value="1"/>
</dbReference>
<keyword evidence="6 7" id="KW-0804">Transcription</keyword>
<dbReference type="FunFam" id="3.30.1480.10:FF:000002">
    <property type="entry name" value="Transcription termination/antitermination protein NusA"/>
    <property type="match status" value="1"/>
</dbReference>
<dbReference type="FunFam" id="3.30.300.20:FF:000002">
    <property type="entry name" value="Transcription termination/antitermination protein NusA"/>
    <property type="match status" value="1"/>
</dbReference>
<protein>
    <recommendedName>
        <fullName evidence="7">Transcription termination/antitermination protein NusA</fullName>
    </recommendedName>
</protein>
<dbReference type="InterPro" id="IPR013735">
    <property type="entry name" value="TF_NusA_N"/>
</dbReference>
<dbReference type="CDD" id="cd04455">
    <property type="entry name" value="S1_NusA"/>
    <property type="match status" value="1"/>
</dbReference>
<reference evidence="10 11" key="1">
    <citation type="submission" date="2019-03" db="EMBL/GenBank/DDBJ databases">
        <title>Subsurface microbial communities from deep shales in Ohio and West Virginia, USA.</title>
        <authorList>
            <person name="Wrighton K."/>
        </authorList>
    </citation>
    <scope>NUCLEOTIDE SEQUENCE [LARGE SCALE GENOMIC DNA]</scope>
    <source>
        <strain evidence="10 11">MSL 7</strain>
    </source>
</reference>
<dbReference type="InterPro" id="IPR009019">
    <property type="entry name" value="KH_sf_prok-type"/>
</dbReference>
<comment type="function">
    <text evidence="7">Participates in both transcription termination and antitermination.</text>
</comment>
<dbReference type="EMBL" id="SNXX01000011">
    <property type="protein sequence ID" value="TDP94139.1"/>
    <property type="molecule type" value="Genomic_DNA"/>
</dbReference>
<dbReference type="RefSeq" id="WP_133530393.1">
    <property type="nucleotide sequence ID" value="NZ_SNXX01000011.1"/>
</dbReference>
<dbReference type="PANTHER" id="PTHR22648">
    <property type="entry name" value="TRANSCRIPTION TERMINATION FACTOR NUSA"/>
    <property type="match status" value="1"/>
</dbReference>
<dbReference type="SUPFAM" id="SSF69705">
    <property type="entry name" value="Transcription factor NusA, N-terminal domain"/>
    <property type="match status" value="1"/>
</dbReference>